<evidence type="ECO:0000256" key="18">
    <source>
        <dbReference type="RuleBase" id="RU367101"/>
    </source>
</evidence>
<dbReference type="Gene3D" id="3.30.40.10">
    <property type="entry name" value="Zinc/RING finger domain, C3HC4 (zinc finger)"/>
    <property type="match status" value="1"/>
</dbReference>
<comment type="caution">
    <text evidence="21">The sequence shown here is derived from an EMBL/GenBank/DDBJ whole genome shotgun (WGS) entry which is preliminary data.</text>
</comment>
<dbReference type="CDD" id="cd16656">
    <property type="entry name" value="RING-Ubox_PRP19"/>
    <property type="match status" value="1"/>
</dbReference>
<keyword evidence="13 18" id="KW-0833">Ubl conjugation pathway</keyword>
<proteinExistence type="inferred from homology"/>
<keyword evidence="10 18" id="KW-0747">Spliceosome</keyword>
<feature type="repeat" description="WD" evidence="17">
    <location>
        <begin position="249"/>
        <end position="293"/>
    </location>
</feature>
<keyword evidence="12 18" id="KW-0227">DNA damage</keyword>
<organism evidence="21 22">
    <name type="scientific">Polyrhizophydium stewartii</name>
    <dbReference type="NCBI Taxonomy" id="2732419"/>
    <lineage>
        <taxon>Eukaryota</taxon>
        <taxon>Fungi</taxon>
        <taxon>Fungi incertae sedis</taxon>
        <taxon>Chytridiomycota</taxon>
        <taxon>Chytridiomycota incertae sedis</taxon>
        <taxon>Chytridiomycetes</taxon>
        <taxon>Rhizophydiales</taxon>
        <taxon>Rhizophydiales incertae sedis</taxon>
        <taxon>Polyrhizophydium</taxon>
    </lineage>
</organism>
<dbReference type="Pfam" id="PF00400">
    <property type="entry name" value="WD40"/>
    <property type="match status" value="3"/>
</dbReference>
<dbReference type="PANTHER" id="PTHR43995">
    <property type="entry name" value="PRE-MRNA-PROCESSING FACTOR 19"/>
    <property type="match status" value="1"/>
</dbReference>
<dbReference type="Gene3D" id="2.130.10.10">
    <property type="entry name" value="YVTN repeat-like/Quinoprotein amine dehydrogenase"/>
    <property type="match status" value="1"/>
</dbReference>
<comment type="similarity">
    <text evidence="4 18">Belongs to the WD repeat PRP19 family.</text>
</comment>
<dbReference type="SMART" id="SM00504">
    <property type="entry name" value="Ubox"/>
    <property type="match status" value="1"/>
</dbReference>
<evidence type="ECO:0000256" key="4">
    <source>
        <dbReference type="ARBA" id="ARBA00006388"/>
    </source>
</evidence>
<evidence type="ECO:0000313" key="21">
    <source>
        <dbReference type="EMBL" id="KAL2917663.1"/>
    </source>
</evidence>
<dbReference type="SMART" id="SM00320">
    <property type="entry name" value="WD40"/>
    <property type="match status" value="7"/>
</dbReference>
<reference evidence="21 22" key="1">
    <citation type="submission" date="2023-09" db="EMBL/GenBank/DDBJ databases">
        <title>Pangenome analysis of Batrachochytrium dendrobatidis and related Chytrids.</title>
        <authorList>
            <person name="Yacoub M.N."/>
            <person name="Stajich J.E."/>
            <person name="James T.Y."/>
        </authorList>
    </citation>
    <scope>NUCLEOTIDE SEQUENCE [LARGE SCALE GENOMIC DNA]</scope>
    <source>
        <strain evidence="21 22">JEL0888</strain>
    </source>
</reference>
<keyword evidence="11" id="KW-0677">Repeat</keyword>
<dbReference type="InterPro" id="IPR013083">
    <property type="entry name" value="Znf_RING/FYVE/PHD"/>
</dbReference>
<evidence type="ECO:0000256" key="3">
    <source>
        <dbReference type="ARBA" id="ARBA00004906"/>
    </source>
</evidence>
<evidence type="ECO:0000256" key="5">
    <source>
        <dbReference type="ARBA" id="ARBA00012483"/>
    </source>
</evidence>
<comment type="catalytic activity">
    <reaction evidence="1 18">
        <text>S-ubiquitinyl-[E2 ubiquitin-conjugating enzyme]-L-cysteine + [acceptor protein]-L-lysine = [E2 ubiquitin-conjugating enzyme]-L-cysteine + N(6)-ubiquitinyl-[acceptor protein]-L-lysine.</text>
        <dbReference type="EC" id="2.3.2.27"/>
    </reaction>
</comment>
<keyword evidence="15 18" id="KW-0234">DNA repair</keyword>
<comment type="subcellular location">
    <subcellularLocation>
        <location evidence="2 18">Nucleus</location>
    </subcellularLocation>
</comment>
<dbReference type="Proteomes" id="UP001527925">
    <property type="component" value="Unassembled WGS sequence"/>
</dbReference>
<keyword evidence="16 18" id="KW-0539">Nucleus</keyword>
<dbReference type="PANTHER" id="PTHR43995:SF1">
    <property type="entry name" value="PRE-MRNA-PROCESSING FACTOR 19"/>
    <property type="match status" value="1"/>
</dbReference>
<comment type="pathway">
    <text evidence="3 18">Protein modification; protein ubiquitination.</text>
</comment>
<dbReference type="InterPro" id="IPR003613">
    <property type="entry name" value="Ubox_domain"/>
</dbReference>
<evidence type="ECO:0000256" key="11">
    <source>
        <dbReference type="ARBA" id="ARBA00022737"/>
    </source>
</evidence>
<dbReference type="InterPro" id="IPR019775">
    <property type="entry name" value="WD40_repeat_CS"/>
</dbReference>
<evidence type="ECO:0000256" key="2">
    <source>
        <dbReference type="ARBA" id="ARBA00004123"/>
    </source>
</evidence>
<dbReference type="InterPro" id="IPR055340">
    <property type="entry name" value="RING-Ubox_PRP19"/>
</dbReference>
<dbReference type="PROSITE" id="PS50082">
    <property type="entry name" value="WD_REPEATS_2"/>
    <property type="match status" value="3"/>
</dbReference>
<evidence type="ECO:0000313" key="22">
    <source>
        <dbReference type="Proteomes" id="UP001527925"/>
    </source>
</evidence>
<dbReference type="EMBL" id="JADGIZ020000010">
    <property type="protein sequence ID" value="KAL2917663.1"/>
    <property type="molecule type" value="Genomic_DNA"/>
</dbReference>
<evidence type="ECO:0000256" key="13">
    <source>
        <dbReference type="ARBA" id="ARBA00022786"/>
    </source>
</evidence>
<evidence type="ECO:0000256" key="8">
    <source>
        <dbReference type="ARBA" id="ARBA00022664"/>
    </source>
</evidence>
<dbReference type="PROSITE" id="PS51698">
    <property type="entry name" value="U_BOX"/>
    <property type="match status" value="1"/>
</dbReference>
<evidence type="ECO:0000256" key="16">
    <source>
        <dbReference type="ARBA" id="ARBA00023242"/>
    </source>
</evidence>
<dbReference type="InterPro" id="IPR013915">
    <property type="entry name" value="Prp19_cc"/>
</dbReference>
<dbReference type="PROSITE" id="PS50294">
    <property type="entry name" value="WD_REPEATS_REGION"/>
    <property type="match status" value="1"/>
</dbReference>
<dbReference type="InterPro" id="IPR036322">
    <property type="entry name" value="WD40_repeat_dom_sf"/>
</dbReference>
<dbReference type="InterPro" id="IPR001680">
    <property type="entry name" value="WD40_rpt"/>
</dbReference>
<keyword evidence="14 18" id="KW-0508">mRNA splicing</keyword>
<evidence type="ECO:0000259" key="20">
    <source>
        <dbReference type="PROSITE" id="PS51698"/>
    </source>
</evidence>
<dbReference type="InterPro" id="IPR015943">
    <property type="entry name" value="WD40/YVTN_repeat-like_dom_sf"/>
</dbReference>
<gene>
    <name evidence="21" type="ORF">HK105_202950</name>
</gene>
<evidence type="ECO:0000256" key="7">
    <source>
        <dbReference type="ARBA" id="ARBA00022574"/>
    </source>
</evidence>
<evidence type="ECO:0000256" key="19">
    <source>
        <dbReference type="SAM" id="Coils"/>
    </source>
</evidence>
<sequence>MFCSISGVAPEEPVVSVKSGHVYEKRLILKHLADQGVEPATNEPLTEDDLVVVRAAGATNEWDAVMLETHSLRQQLHASRLELANALYEYDAAKRVIARLLKERDDARAKLAAFSASSAAAAKAEPAAAHHAAAKAEPADVEMEGAADPLPAEVVAKLDETAARLSEIRRKKKDFPTLATADELASFAVVAEAKTVHSAKDPASRSLDLLVEPEGEEAVSWVLSGGHDGSLFVINADADARGESVASLNKAHSKAINSVAWIAGASGRRAALSAGVDGVVRTWDVDRAKTAFKIKNTGAIEGLHSGEITALSAHPAGGLFFSVGTDGAWTLADIERGAAVATVTHPDVSGYTAAQVHPDGLIFGAGTPDAVVRLWDVKSRANVHNFEGHSGAIGSIAFSENGYYLATSANADPTVRVWDLRKLKCIHSIDVPAPADHGAGVARVRFDRSGQYLAAACANQISIYLAKKWTEVATIAHHTASIADFAFGPDAKYIVSAGDERRVLFTASA</sequence>
<name>A0ABR4NDR3_9FUNG</name>
<evidence type="ECO:0000256" key="15">
    <source>
        <dbReference type="ARBA" id="ARBA00023204"/>
    </source>
</evidence>
<keyword evidence="7 17" id="KW-0853">WD repeat</keyword>
<dbReference type="PROSITE" id="PS00678">
    <property type="entry name" value="WD_REPEATS_1"/>
    <property type="match status" value="2"/>
</dbReference>
<feature type="coiled-coil region" evidence="19">
    <location>
        <begin position="83"/>
        <end position="117"/>
    </location>
</feature>
<feature type="repeat" description="WD" evidence="17">
    <location>
        <begin position="357"/>
        <end position="385"/>
    </location>
</feature>
<evidence type="ECO:0000256" key="14">
    <source>
        <dbReference type="ARBA" id="ARBA00023187"/>
    </source>
</evidence>
<evidence type="ECO:0000256" key="12">
    <source>
        <dbReference type="ARBA" id="ARBA00022763"/>
    </source>
</evidence>
<dbReference type="InterPro" id="IPR038959">
    <property type="entry name" value="Prp19"/>
</dbReference>
<dbReference type="SUPFAM" id="SSF50978">
    <property type="entry name" value="WD40 repeat-like"/>
    <property type="match status" value="1"/>
</dbReference>
<keyword evidence="9 18" id="KW-0808">Transferase</keyword>
<dbReference type="SUPFAM" id="SSF57850">
    <property type="entry name" value="RING/U-box"/>
    <property type="match status" value="1"/>
</dbReference>
<protein>
    <recommendedName>
        <fullName evidence="6 18">Pre-mRNA-processing factor 19</fullName>
        <ecNumber evidence="5 18">2.3.2.27</ecNumber>
    </recommendedName>
</protein>
<evidence type="ECO:0000256" key="1">
    <source>
        <dbReference type="ARBA" id="ARBA00000900"/>
    </source>
</evidence>
<keyword evidence="8 18" id="KW-0507">mRNA processing</keyword>
<dbReference type="EC" id="2.3.2.27" evidence="5 18"/>
<evidence type="ECO:0000256" key="10">
    <source>
        <dbReference type="ARBA" id="ARBA00022728"/>
    </source>
</evidence>
<keyword evidence="22" id="KW-1185">Reference proteome</keyword>
<evidence type="ECO:0000256" key="17">
    <source>
        <dbReference type="PROSITE-ProRule" id="PRU00221"/>
    </source>
</evidence>
<evidence type="ECO:0000256" key="6">
    <source>
        <dbReference type="ARBA" id="ARBA00015618"/>
    </source>
</evidence>
<feature type="repeat" description="WD" evidence="17">
    <location>
        <begin position="386"/>
        <end position="428"/>
    </location>
</feature>
<dbReference type="Pfam" id="PF08606">
    <property type="entry name" value="Prp19"/>
    <property type="match status" value="1"/>
</dbReference>
<feature type="domain" description="U-box" evidence="20">
    <location>
        <begin position="1"/>
        <end position="86"/>
    </location>
</feature>
<comment type="subunit">
    <text evidence="18">Homotetramer.</text>
</comment>
<evidence type="ECO:0000256" key="9">
    <source>
        <dbReference type="ARBA" id="ARBA00022679"/>
    </source>
</evidence>
<keyword evidence="19" id="KW-0175">Coiled coil</keyword>
<comment type="function">
    <text evidence="18">Ubiquitin-protein ligase which is mainly involved pre-mRNA splicing and DNA repair. Required for pre-mRNA splicing as component of the spliceosome.</text>
</comment>
<accession>A0ABR4NDR3</accession>